<protein>
    <recommendedName>
        <fullName evidence="1">C2H2-type domain-containing protein</fullName>
    </recommendedName>
</protein>
<name>A0A3M7QSY8_BRAPC</name>
<dbReference type="Proteomes" id="UP000276133">
    <property type="component" value="Unassembled WGS sequence"/>
</dbReference>
<sequence>MPRDKNLVSVCKICKSKCFAPFNKLSNLNQHLKLQHLDVLSNWFDRYNKFMNKNSAEFLNEKMLQFIKWFVVSNSSFNNLKIPYLRNILDKTLNIPSYYSFRSKLLPGVLDKLYFAIENKLKEAVSVSLVVDL</sequence>
<accession>A0A3M7QSY8</accession>
<feature type="domain" description="C2H2-type" evidence="1">
    <location>
        <begin position="14"/>
        <end position="36"/>
    </location>
</feature>
<gene>
    <name evidence="2" type="ORF">BpHYR1_004310</name>
</gene>
<dbReference type="PROSITE" id="PS00028">
    <property type="entry name" value="ZINC_FINGER_C2H2_1"/>
    <property type="match status" value="1"/>
</dbReference>
<evidence type="ECO:0000259" key="1">
    <source>
        <dbReference type="PROSITE" id="PS00028"/>
    </source>
</evidence>
<evidence type="ECO:0000313" key="3">
    <source>
        <dbReference type="Proteomes" id="UP000276133"/>
    </source>
</evidence>
<comment type="caution">
    <text evidence="2">The sequence shown here is derived from an EMBL/GenBank/DDBJ whole genome shotgun (WGS) entry which is preliminary data.</text>
</comment>
<dbReference type="InterPro" id="IPR013087">
    <property type="entry name" value="Znf_C2H2_type"/>
</dbReference>
<dbReference type="AlphaFoldDB" id="A0A3M7QSY8"/>
<evidence type="ECO:0000313" key="2">
    <source>
        <dbReference type="EMBL" id="RNA14214.1"/>
    </source>
</evidence>
<proteinExistence type="predicted"/>
<reference evidence="2 3" key="1">
    <citation type="journal article" date="2018" name="Sci. Rep.">
        <title>Genomic signatures of local adaptation to the degree of environmental predictability in rotifers.</title>
        <authorList>
            <person name="Franch-Gras L."/>
            <person name="Hahn C."/>
            <person name="Garcia-Roger E.M."/>
            <person name="Carmona M.J."/>
            <person name="Serra M."/>
            <person name="Gomez A."/>
        </authorList>
    </citation>
    <scope>NUCLEOTIDE SEQUENCE [LARGE SCALE GENOMIC DNA]</scope>
    <source>
        <strain evidence="2">HYR1</strain>
    </source>
</reference>
<keyword evidence="3" id="KW-1185">Reference proteome</keyword>
<dbReference type="EMBL" id="REGN01005238">
    <property type="protein sequence ID" value="RNA14214.1"/>
    <property type="molecule type" value="Genomic_DNA"/>
</dbReference>
<organism evidence="2 3">
    <name type="scientific">Brachionus plicatilis</name>
    <name type="common">Marine rotifer</name>
    <name type="synonym">Brachionus muelleri</name>
    <dbReference type="NCBI Taxonomy" id="10195"/>
    <lineage>
        <taxon>Eukaryota</taxon>
        <taxon>Metazoa</taxon>
        <taxon>Spiralia</taxon>
        <taxon>Gnathifera</taxon>
        <taxon>Rotifera</taxon>
        <taxon>Eurotatoria</taxon>
        <taxon>Monogononta</taxon>
        <taxon>Pseudotrocha</taxon>
        <taxon>Ploima</taxon>
        <taxon>Brachionidae</taxon>
        <taxon>Brachionus</taxon>
    </lineage>
</organism>